<dbReference type="AlphaFoldDB" id="A0A2P2M1L4"/>
<dbReference type="GO" id="GO:0016740">
    <property type="term" value="F:transferase activity"/>
    <property type="evidence" value="ECO:0007669"/>
    <property type="project" value="UniProtKB-KW"/>
</dbReference>
<organism evidence="1">
    <name type="scientific">Rhizophora mucronata</name>
    <name type="common">Asiatic mangrove</name>
    <dbReference type="NCBI Taxonomy" id="61149"/>
    <lineage>
        <taxon>Eukaryota</taxon>
        <taxon>Viridiplantae</taxon>
        <taxon>Streptophyta</taxon>
        <taxon>Embryophyta</taxon>
        <taxon>Tracheophyta</taxon>
        <taxon>Spermatophyta</taxon>
        <taxon>Magnoliopsida</taxon>
        <taxon>eudicotyledons</taxon>
        <taxon>Gunneridae</taxon>
        <taxon>Pentapetalae</taxon>
        <taxon>rosids</taxon>
        <taxon>fabids</taxon>
        <taxon>Malpighiales</taxon>
        <taxon>Rhizophoraceae</taxon>
        <taxon>Rhizophora</taxon>
    </lineage>
</organism>
<dbReference type="EMBL" id="GGEC01043597">
    <property type="protein sequence ID" value="MBX24081.1"/>
    <property type="molecule type" value="Transcribed_RNA"/>
</dbReference>
<keyword evidence="1" id="KW-0808">Transferase</keyword>
<accession>A0A2P2M1L4</accession>
<protein>
    <submittedName>
        <fullName evidence="1">Palmitoyltransferase TIP1</fullName>
    </submittedName>
</protein>
<reference evidence="1" key="1">
    <citation type="submission" date="2018-02" db="EMBL/GenBank/DDBJ databases">
        <title>Rhizophora mucronata_Transcriptome.</title>
        <authorList>
            <person name="Meera S.P."/>
            <person name="Sreeshan A."/>
            <person name="Augustine A."/>
        </authorList>
    </citation>
    <scope>NUCLEOTIDE SEQUENCE</scope>
    <source>
        <tissue evidence="1">Leaf</tissue>
    </source>
</reference>
<evidence type="ECO:0000313" key="1">
    <source>
        <dbReference type="EMBL" id="MBX24081.1"/>
    </source>
</evidence>
<sequence>MICCIYITPMLDDILSGRGPVVQGGPLQSIVAEAIGLGDRATITIDQSLKLLHIPVGRRCVHIVLQALHPKTTTSFAIFNPIYSADSRHRSHLLHHLDLRRHFPLKKVKIFVFFLGLSLACAGSFN</sequence>
<name>A0A2P2M1L4_RHIMU</name>
<proteinExistence type="predicted"/>